<dbReference type="Gene3D" id="3.30.2000.20">
    <property type="match status" value="1"/>
</dbReference>
<dbReference type="InterPro" id="IPR025395">
    <property type="entry name" value="Phage_tail_terminator-like"/>
</dbReference>
<evidence type="ECO:0000313" key="1">
    <source>
        <dbReference type="EMBL" id="EMJ5133952.1"/>
    </source>
</evidence>
<dbReference type="AlphaFoldDB" id="A0AAI9DB26"/>
<dbReference type="EMBL" id="ABMABF030000005">
    <property type="protein sequence ID" value="EMJ5133952.1"/>
    <property type="molecule type" value="Genomic_DNA"/>
</dbReference>
<name>A0AAI9DB26_PROST</name>
<protein>
    <submittedName>
        <fullName evidence="1">Electron transfer flavoprotein subunit beta</fullName>
    </submittedName>
</protein>
<proteinExistence type="predicted"/>
<gene>
    <name evidence="1" type="ORF">RG298_001662</name>
</gene>
<dbReference type="Pfam" id="PF13554">
    <property type="entry name" value="Phage_tail_terminator_5"/>
    <property type="match status" value="1"/>
</dbReference>
<reference evidence="1" key="1">
    <citation type="submission" date="2024-02" db="EMBL/GenBank/DDBJ databases">
        <authorList>
            <consortium name="Clinical and Environmental Microbiology Branch: Whole genome sequencing antimicrobial resistance pathogens in the healthcare setting"/>
        </authorList>
    </citation>
    <scope>NUCLEOTIDE SEQUENCE</scope>
    <source>
        <strain evidence="1">2021GO-0154</strain>
    </source>
</reference>
<sequence length="131" mass="14431">MTLTEIRNAIISRMTAQTAIAKKDVTYQNDKPYDPAGKPIWARLTIKHGLSGTQEIGSGPVVHRTGIAFIQIFVPLATGTLLITQTADKLRALFENQTDGRLDYFAVSADDIGDDGHGWYQLNLSIPYRAL</sequence>
<organism evidence="1">
    <name type="scientific">Providencia stuartii</name>
    <dbReference type="NCBI Taxonomy" id="588"/>
    <lineage>
        <taxon>Bacteria</taxon>
        <taxon>Pseudomonadati</taxon>
        <taxon>Pseudomonadota</taxon>
        <taxon>Gammaproteobacteria</taxon>
        <taxon>Enterobacterales</taxon>
        <taxon>Morganellaceae</taxon>
        <taxon>Providencia</taxon>
    </lineage>
</organism>
<comment type="caution">
    <text evidence="1">The sequence shown here is derived from an EMBL/GenBank/DDBJ whole genome shotgun (WGS) entry which is preliminary data.</text>
</comment>
<accession>A0AAI9DB26</accession>